<evidence type="ECO:0000256" key="1">
    <source>
        <dbReference type="SAM" id="MobiDB-lite"/>
    </source>
</evidence>
<dbReference type="InterPro" id="IPR001005">
    <property type="entry name" value="SANT/Myb"/>
</dbReference>
<dbReference type="CDD" id="cd11660">
    <property type="entry name" value="SANT_TRF"/>
    <property type="match status" value="1"/>
</dbReference>
<feature type="region of interest" description="Disordered" evidence="1">
    <location>
        <begin position="396"/>
        <end position="458"/>
    </location>
</feature>
<dbReference type="SMART" id="SM00717">
    <property type="entry name" value="SANT"/>
    <property type="match status" value="1"/>
</dbReference>
<dbReference type="Pfam" id="PF00249">
    <property type="entry name" value="Myb_DNA-binding"/>
    <property type="match status" value="1"/>
</dbReference>
<feature type="domain" description="Myb-like" evidence="2">
    <location>
        <begin position="541"/>
        <end position="591"/>
    </location>
</feature>
<dbReference type="eggNOG" id="KOG0939">
    <property type="taxonomic scope" value="Eukaryota"/>
</dbReference>
<gene>
    <name evidence="4" type="ORF">ZEAMMB73_Zm00001d013827</name>
</gene>
<dbReference type="PANTHER" id="PTHR46993:SF14">
    <property type="entry name" value="OS07G0695900 PROTEIN"/>
    <property type="match status" value="1"/>
</dbReference>
<dbReference type="InterPro" id="IPR017884">
    <property type="entry name" value="SANT_dom"/>
</dbReference>
<protein>
    <submittedName>
        <fullName evidence="4">TRF-like 5</fullName>
    </submittedName>
</protein>
<dbReference type="EMBL" id="CM000781">
    <property type="protein sequence ID" value="AQK64470.1"/>
    <property type="molecule type" value="Genomic_DNA"/>
</dbReference>
<dbReference type="STRING" id="4577.A0A1D6GMG0"/>
<dbReference type="AlphaFoldDB" id="A0A1D6GMG0"/>
<dbReference type="Gene3D" id="1.10.246.220">
    <property type="match status" value="1"/>
</dbReference>
<dbReference type="PANTHER" id="PTHR46993">
    <property type="entry name" value="MYB TRANSCRIPTION FACTOR"/>
    <property type="match status" value="1"/>
</dbReference>
<evidence type="ECO:0000259" key="3">
    <source>
        <dbReference type="PROSITE" id="PS51293"/>
    </source>
</evidence>
<feature type="compositionally biased region" description="Polar residues" evidence="1">
    <location>
        <begin position="399"/>
        <end position="418"/>
    </location>
</feature>
<dbReference type="InterPro" id="IPR009057">
    <property type="entry name" value="Homeodomain-like_sf"/>
</dbReference>
<dbReference type="ExpressionAtlas" id="A0A1D6GMG0">
    <property type="expression patterns" value="baseline and differential"/>
</dbReference>
<sequence>MALVDAKAAGASTSTVAAAPTVEHLLFLVVLDGVETPIHEGTLYGSAGGTVTVTGPGQLSADGLESVLVRGGGTGAGAVRFTLCADAAAEGVGAACFERCGAARVEGAREVSVSSCRAVEVERAGRVTLDRCRDARLRGGGALRATRCRRADVESFGGVRLARCKAARADWCGTVEVELCRAVDVRRCGAVTGERCRVVNAAGPAAHPQQHCLVVSHIGVGITVGIVPITMPPLPAADDLLILEFIASNRRIPHAVFNSFIASQSPPSAFSRTSQRLRKALVLRALDAALYTVGASCSSSLLLHKARKVLADPDAAACFPHQIPFTENEENDEARAAVADLKRLLDLEWANLPPSTLELVAGDGSHQTGAAADHTMRTKLRLFGESAKREILAKPVQVGSASHQSIRTQVADNASNANKADGARRDEAHPSNSNVNYEADSDRESMVGHQNASVKGAEGQLSEKSVFTSKKRVLVERIPKASTYQALLPFQIIRHFNFSRFITTFLNIWDSSDDDQPVRKRKLDPFERKPYPSPTCAYKIRKKWSKIEIETLLEGVDKYGIGNWKDIKLAYPGVFEERSTVDLKDKFRNLGKRHHESS</sequence>
<feature type="domain" description="SANT" evidence="3">
    <location>
        <begin position="539"/>
        <end position="595"/>
    </location>
</feature>
<name>A0A1D6GMG0_MAIZE</name>
<dbReference type="FunCoup" id="A0A1D6GMG0">
    <property type="interactions" value="7"/>
</dbReference>
<reference evidence="4" key="1">
    <citation type="submission" date="2015-12" db="EMBL/GenBank/DDBJ databases">
        <title>Update maize B73 reference genome by single molecule sequencing technologies.</title>
        <authorList>
            <consortium name="Maize Genome Sequencing Project"/>
            <person name="Ware D."/>
        </authorList>
    </citation>
    <scope>NUCLEOTIDE SEQUENCE</scope>
    <source>
        <tissue evidence="4">Seedling</tissue>
    </source>
</reference>
<dbReference type="SMR" id="A0A1D6GMG0"/>
<dbReference type="PROSITE" id="PS51293">
    <property type="entry name" value="SANT"/>
    <property type="match status" value="1"/>
</dbReference>
<accession>A0A1D6GMG0</accession>
<evidence type="ECO:0000313" key="4">
    <source>
        <dbReference type="EMBL" id="AQK64470.1"/>
    </source>
</evidence>
<dbReference type="PROSITE" id="PS50090">
    <property type="entry name" value="MYB_LIKE"/>
    <property type="match status" value="1"/>
</dbReference>
<organism evidence="4">
    <name type="scientific">Zea mays</name>
    <name type="common">Maize</name>
    <dbReference type="NCBI Taxonomy" id="4577"/>
    <lineage>
        <taxon>Eukaryota</taxon>
        <taxon>Viridiplantae</taxon>
        <taxon>Streptophyta</taxon>
        <taxon>Embryophyta</taxon>
        <taxon>Tracheophyta</taxon>
        <taxon>Spermatophyta</taxon>
        <taxon>Magnoliopsida</taxon>
        <taxon>Liliopsida</taxon>
        <taxon>Poales</taxon>
        <taxon>Poaceae</taxon>
        <taxon>PACMAD clade</taxon>
        <taxon>Panicoideae</taxon>
        <taxon>Andropogonodae</taxon>
        <taxon>Andropogoneae</taxon>
        <taxon>Tripsacinae</taxon>
        <taxon>Zea</taxon>
    </lineage>
</organism>
<proteinExistence type="predicted"/>
<evidence type="ECO:0000259" key="2">
    <source>
        <dbReference type="PROSITE" id="PS50090"/>
    </source>
</evidence>
<dbReference type="SUPFAM" id="SSF46689">
    <property type="entry name" value="Homeodomain-like"/>
    <property type="match status" value="1"/>
</dbReference>
<dbReference type="InParanoid" id="A0A1D6GMG0"/>